<comment type="caution">
    <text evidence="1">The sequence shown here is derived from an EMBL/GenBank/DDBJ whole genome shotgun (WGS) entry which is preliminary data.</text>
</comment>
<sequence length="113" mass="11536">MCLAILAGTCKAARAVYAVNTIAPPLLNSALVVVAPSPSITGLAQPVALALSQDITVTARPSFSSITINPADTLLNPLDHNIGNMTDAEFQALLHMALLSGGSVHGGDEMDTV</sequence>
<reference evidence="1" key="1">
    <citation type="submission" date="2023-03" db="EMBL/GenBank/DDBJ databases">
        <title>Massive genome expansion in bonnet fungi (Mycena s.s.) driven by repeated elements and novel gene families across ecological guilds.</title>
        <authorList>
            <consortium name="Lawrence Berkeley National Laboratory"/>
            <person name="Harder C.B."/>
            <person name="Miyauchi S."/>
            <person name="Viragh M."/>
            <person name="Kuo A."/>
            <person name="Thoen E."/>
            <person name="Andreopoulos B."/>
            <person name="Lu D."/>
            <person name="Skrede I."/>
            <person name="Drula E."/>
            <person name="Henrissat B."/>
            <person name="Morin E."/>
            <person name="Kohler A."/>
            <person name="Barry K."/>
            <person name="LaButti K."/>
            <person name="Morin E."/>
            <person name="Salamov A."/>
            <person name="Lipzen A."/>
            <person name="Mereny Z."/>
            <person name="Hegedus B."/>
            <person name="Baldrian P."/>
            <person name="Stursova M."/>
            <person name="Weitz H."/>
            <person name="Taylor A."/>
            <person name="Grigoriev I.V."/>
            <person name="Nagy L.G."/>
            <person name="Martin F."/>
            <person name="Kauserud H."/>
        </authorList>
    </citation>
    <scope>NUCLEOTIDE SEQUENCE</scope>
    <source>
        <strain evidence="1">CBHHK002</strain>
    </source>
</reference>
<dbReference type="AlphaFoldDB" id="A0AAD6Z7H1"/>
<protein>
    <submittedName>
        <fullName evidence="1">Uncharacterized protein</fullName>
    </submittedName>
</protein>
<dbReference type="Proteomes" id="UP001218218">
    <property type="component" value="Unassembled WGS sequence"/>
</dbReference>
<keyword evidence="2" id="KW-1185">Reference proteome</keyword>
<accession>A0AAD6Z7H1</accession>
<organism evidence="1 2">
    <name type="scientific">Mycena albidolilacea</name>
    <dbReference type="NCBI Taxonomy" id="1033008"/>
    <lineage>
        <taxon>Eukaryota</taxon>
        <taxon>Fungi</taxon>
        <taxon>Dikarya</taxon>
        <taxon>Basidiomycota</taxon>
        <taxon>Agaricomycotina</taxon>
        <taxon>Agaricomycetes</taxon>
        <taxon>Agaricomycetidae</taxon>
        <taxon>Agaricales</taxon>
        <taxon>Marasmiineae</taxon>
        <taxon>Mycenaceae</taxon>
        <taxon>Mycena</taxon>
    </lineage>
</organism>
<evidence type="ECO:0000313" key="1">
    <source>
        <dbReference type="EMBL" id="KAJ7310722.1"/>
    </source>
</evidence>
<dbReference type="EMBL" id="JARIHO010000078">
    <property type="protein sequence ID" value="KAJ7310722.1"/>
    <property type="molecule type" value="Genomic_DNA"/>
</dbReference>
<gene>
    <name evidence="1" type="ORF">DFH08DRAFT_823092</name>
</gene>
<name>A0AAD6Z7H1_9AGAR</name>
<evidence type="ECO:0000313" key="2">
    <source>
        <dbReference type="Proteomes" id="UP001218218"/>
    </source>
</evidence>
<proteinExistence type="predicted"/>